<dbReference type="EMBL" id="JAMYWD010000011">
    <property type="protein sequence ID" value="KAJ4955317.1"/>
    <property type="molecule type" value="Genomic_DNA"/>
</dbReference>
<dbReference type="GO" id="GO:0005739">
    <property type="term" value="C:mitochondrion"/>
    <property type="evidence" value="ECO:0007669"/>
    <property type="project" value="TreeGrafter"/>
</dbReference>
<dbReference type="SUPFAM" id="SSF48452">
    <property type="entry name" value="TPR-like"/>
    <property type="match status" value="1"/>
</dbReference>
<keyword evidence="2" id="KW-0677">Repeat</keyword>
<dbReference type="AlphaFoldDB" id="A0A9Q0H0E7"/>
<evidence type="ECO:0000313" key="5">
    <source>
        <dbReference type="Proteomes" id="UP001141806"/>
    </source>
</evidence>
<protein>
    <recommendedName>
        <fullName evidence="6">Pentatricopeptide repeat-containing protein</fullName>
    </recommendedName>
</protein>
<dbReference type="PROSITE" id="PS51375">
    <property type="entry name" value="PPR"/>
    <property type="match status" value="2"/>
</dbReference>
<dbReference type="Gene3D" id="1.25.40.10">
    <property type="entry name" value="Tetratricopeptide repeat domain"/>
    <property type="match status" value="2"/>
</dbReference>
<keyword evidence="5" id="KW-1185">Reference proteome</keyword>
<evidence type="ECO:0000256" key="2">
    <source>
        <dbReference type="ARBA" id="ARBA00022737"/>
    </source>
</evidence>
<comment type="similarity">
    <text evidence="1">Belongs to the PPR family. P subfamily.</text>
</comment>
<dbReference type="GO" id="GO:0003729">
    <property type="term" value="F:mRNA binding"/>
    <property type="evidence" value="ECO:0007669"/>
    <property type="project" value="UniProtKB-ARBA"/>
</dbReference>
<accession>A0A9Q0H0E7</accession>
<evidence type="ECO:0008006" key="6">
    <source>
        <dbReference type="Google" id="ProtNLM"/>
    </source>
</evidence>
<reference evidence="4" key="1">
    <citation type="journal article" date="2023" name="Plant J.">
        <title>The genome of the king protea, Protea cynaroides.</title>
        <authorList>
            <person name="Chang J."/>
            <person name="Duong T.A."/>
            <person name="Schoeman C."/>
            <person name="Ma X."/>
            <person name="Roodt D."/>
            <person name="Barker N."/>
            <person name="Li Z."/>
            <person name="Van de Peer Y."/>
            <person name="Mizrachi E."/>
        </authorList>
    </citation>
    <scope>NUCLEOTIDE SEQUENCE</scope>
    <source>
        <tissue evidence="4">Young leaves</tissue>
    </source>
</reference>
<evidence type="ECO:0000313" key="4">
    <source>
        <dbReference type="EMBL" id="KAJ4955317.1"/>
    </source>
</evidence>
<evidence type="ECO:0000256" key="1">
    <source>
        <dbReference type="ARBA" id="ARBA00007626"/>
    </source>
</evidence>
<proteinExistence type="inferred from homology"/>
<comment type="caution">
    <text evidence="4">The sequence shown here is derived from an EMBL/GenBank/DDBJ whole genome shotgun (WGS) entry which is preliminary data.</text>
</comment>
<sequence>MQRNPRLVLLWVGKVTTRRLCTVTSPNQTQPSVGAGILKGSKGASSLYHRITAVGYNSEGVIHTLDQWVDVERKTLCIYDITCFINELRKYKQFNHALQLLEWLEKKGVCLSRTHQAKRIDLLYRANGVISSEEYFMGLPNPAKNKCTYGALLHCYCREKMIEKALELVKKMRELNFDTTSFAYNSLMTLYMKLGEPEKVPLLAQEMKERQILPDICSYQLLMSSYSALKDPEGMDRVVEEMNAGGRIEPNWSVYSHFASMYIASGLFDKAELALKELERRQKCTDRLASHFLLSMYATIGKASEVTRVWQTLKSAFPRTTNVSYLTMLQTLARLNDLDGLKDCFKEWESNCLTYDIRLVNVIILAYLKRDMIEEAKLLVEGAISRGSKPNYATFMMFVDFYMKNQCTDLALKFLEKAILAVEEHEWELYQESVHQLMKQFEAEKDAGINEEVQKILKQAKFLQG</sequence>
<evidence type="ECO:0000256" key="3">
    <source>
        <dbReference type="PROSITE-ProRule" id="PRU00708"/>
    </source>
</evidence>
<gene>
    <name evidence="4" type="ORF">NE237_012100</name>
</gene>
<dbReference type="NCBIfam" id="TIGR00756">
    <property type="entry name" value="PPR"/>
    <property type="match status" value="2"/>
</dbReference>
<dbReference type="OrthoDB" id="1717827at2759"/>
<dbReference type="Pfam" id="PF13041">
    <property type="entry name" value="PPR_2"/>
    <property type="match status" value="1"/>
</dbReference>
<dbReference type="PANTHER" id="PTHR45717:SF8">
    <property type="entry name" value="OS01G0301000 PROTEIN"/>
    <property type="match status" value="1"/>
</dbReference>
<organism evidence="4 5">
    <name type="scientific">Protea cynaroides</name>
    <dbReference type="NCBI Taxonomy" id="273540"/>
    <lineage>
        <taxon>Eukaryota</taxon>
        <taxon>Viridiplantae</taxon>
        <taxon>Streptophyta</taxon>
        <taxon>Embryophyta</taxon>
        <taxon>Tracheophyta</taxon>
        <taxon>Spermatophyta</taxon>
        <taxon>Magnoliopsida</taxon>
        <taxon>Proteales</taxon>
        <taxon>Proteaceae</taxon>
        <taxon>Protea</taxon>
    </lineage>
</organism>
<feature type="repeat" description="PPR" evidence="3">
    <location>
        <begin position="180"/>
        <end position="214"/>
    </location>
</feature>
<dbReference type="InterPro" id="IPR011990">
    <property type="entry name" value="TPR-like_helical_dom_sf"/>
</dbReference>
<dbReference type="PANTHER" id="PTHR45717">
    <property type="entry name" value="OS12G0527900 PROTEIN"/>
    <property type="match status" value="1"/>
</dbReference>
<dbReference type="InterPro" id="IPR002885">
    <property type="entry name" value="PPR_rpt"/>
</dbReference>
<dbReference type="Pfam" id="PF01535">
    <property type="entry name" value="PPR"/>
    <property type="match status" value="1"/>
</dbReference>
<name>A0A9Q0H0E7_9MAGN</name>
<dbReference type="Proteomes" id="UP001141806">
    <property type="component" value="Unassembled WGS sequence"/>
</dbReference>
<feature type="repeat" description="PPR" evidence="3">
    <location>
        <begin position="145"/>
        <end position="179"/>
    </location>
</feature>